<reference evidence="7 8" key="1">
    <citation type="submission" date="2017-10" db="EMBL/GenBank/DDBJ databases">
        <title>Comparative genomics in systemic dimorphic fungi from Ajellomycetaceae.</title>
        <authorList>
            <person name="Munoz J.F."/>
            <person name="Mcewen J.G."/>
            <person name="Clay O.K."/>
            <person name="Cuomo C.A."/>
        </authorList>
    </citation>
    <scope>NUCLEOTIDE SEQUENCE [LARGE SCALE GENOMIC DNA]</scope>
    <source>
        <strain evidence="7 8">UAMH7299</strain>
    </source>
</reference>
<feature type="compositionally biased region" description="Gly residues" evidence="6">
    <location>
        <begin position="800"/>
        <end position="818"/>
    </location>
</feature>
<dbReference type="InterPro" id="IPR006939">
    <property type="entry name" value="SNF5"/>
</dbReference>
<feature type="compositionally biased region" description="Polar residues" evidence="6">
    <location>
        <begin position="9"/>
        <end position="25"/>
    </location>
</feature>
<feature type="compositionally biased region" description="Pro residues" evidence="6">
    <location>
        <begin position="683"/>
        <end position="698"/>
    </location>
</feature>
<keyword evidence="4" id="KW-0804">Transcription</keyword>
<feature type="region of interest" description="Disordered" evidence="6">
    <location>
        <begin position="198"/>
        <end position="219"/>
    </location>
</feature>
<organism evidence="7 8">
    <name type="scientific">Polytolypa hystricis (strain UAMH7299)</name>
    <dbReference type="NCBI Taxonomy" id="1447883"/>
    <lineage>
        <taxon>Eukaryota</taxon>
        <taxon>Fungi</taxon>
        <taxon>Dikarya</taxon>
        <taxon>Ascomycota</taxon>
        <taxon>Pezizomycotina</taxon>
        <taxon>Eurotiomycetes</taxon>
        <taxon>Eurotiomycetidae</taxon>
        <taxon>Onygenales</taxon>
        <taxon>Onygenales incertae sedis</taxon>
        <taxon>Polytolypa</taxon>
    </lineage>
</organism>
<feature type="region of interest" description="Disordered" evidence="6">
    <location>
        <begin position="797"/>
        <end position="846"/>
    </location>
</feature>
<feature type="region of interest" description="Disordered" evidence="6">
    <location>
        <begin position="1"/>
        <end position="125"/>
    </location>
</feature>
<feature type="compositionally biased region" description="Polar residues" evidence="6">
    <location>
        <begin position="629"/>
        <end position="653"/>
    </location>
</feature>
<feature type="region of interest" description="Disordered" evidence="6">
    <location>
        <begin position="624"/>
        <end position="699"/>
    </location>
</feature>
<sequence>MPSPGGIEHNSSLTTPFPQNPSQLEGLTAAEQDFVNLDAEGEEDVTHPAVDPQGPNGAVATTVNDGPSGGNRPTRAAEGAAEAHSNGVDRPSSPGQTNGTGLSRKRSRSGSIIRSTSPPSELPVRIRETPVDKILLEQYVHREFQHAALTASRNTHQEILQQKRAERDYYLSLQQERQLNPAAIFGSGYQGYGNGRTDLGSQHPQLLYPSNRRRPGGRKARDIRISKDDMNTQADQIEDLVPIRLDIEWDKIKLRDTFTWNLHDRVTSPDIFAEKLVEDMGLPLESCGPLVRQISQNIQDQLMDFYPQVFMAEEPLDQHLPYNAYKNDEMRILIKLDITIGHLYLVDQFEWEINNPNNSPEEFAVQMTKDLSLSGEFTTAIAHSIREQIQLFTKSLYILSHPFDGRPVDDPDLQGSFQPTPLPSSFRPVQASKEFMPYCYELSEADLEKAESTMSREQRRQKRSVNRRGGPALPDLRDRQRTIRTLVVSSVIPGAASSIEESRLFKRSGTGRPKRAAAGQRDGADDSDDSDSDESFADSPAMPHLAQGTARTRGMRGAASAAQVAMRTNFGRSATPETSSLLHHETRVSARRREYRDESSDAPDKLIVKLKINREKLRQLLKNIKNKRQQQTAEPGTPTSTTPKASHGSTRSSMGPPPSQSSQNVTTPKRPSASQLNGVIDAPHPPQPGVPGPPPPPWLVRGLNNLKRSYPRDSFEGTMRYTAVDPQSGLPLPNAATTHAGQKLNYKYFPRIRCHDCPGKLYTPGPAMTVDNFEVHLKNRQHKERVEERHAKLARAAAGAEGGVGNPSGGGGGSVGDGEGGDDAAKTADESGNNTAAGVSTAMTTS</sequence>
<dbReference type="GO" id="GO:0006338">
    <property type="term" value="P:chromatin remodeling"/>
    <property type="evidence" value="ECO:0007669"/>
    <property type="project" value="InterPro"/>
</dbReference>
<feature type="region of interest" description="Disordered" evidence="6">
    <location>
        <begin position="503"/>
        <end position="601"/>
    </location>
</feature>
<dbReference type="Pfam" id="PF04855">
    <property type="entry name" value="SNF5"/>
    <property type="match status" value="1"/>
</dbReference>
<evidence type="ECO:0000256" key="6">
    <source>
        <dbReference type="SAM" id="MobiDB-lite"/>
    </source>
</evidence>
<dbReference type="OrthoDB" id="515064at2759"/>
<dbReference type="AlphaFoldDB" id="A0A2B7YQZ4"/>
<dbReference type="STRING" id="1447883.A0A2B7YQZ4"/>
<comment type="similarity">
    <text evidence="2">Belongs to the SNF5 family.</text>
</comment>
<feature type="compositionally biased region" description="Acidic residues" evidence="6">
    <location>
        <begin position="525"/>
        <end position="536"/>
    </location>
</feature>
<feature type="compositionally biased region" description="Polar residues" evidence="6">
    <location>
        <begin position="570"/>
        <end position="581"/>
    </location>
</feature>
<evidence type="ECO:0000256" key="2">
    <source>
        <dbReference type="ARBA" id="ARBA00010239"/>
    </source>
</evidence>
<dbReference type="EMBL" id="PDNA01000020">
    <property type="protein sequence ID" value="PGH23745.1"/>
    <property type="molecule type" value="Genomic_DNA"/>
</dbReference>
<keyword evidence="5" id="KW-0539">Nucleus</keyword>
<evidence type="ECO:0000256" key="3">
    <source>
        <dbReference type="ARBA" id="ARBA00023015"/>
    </source>
</evidence>
<keyword evidence="3" id="KW-0805">Transcription regulation</keyword>
<comment type="caution">
    <text evidence="7">The sequence shown here is derived from an EMBL/GenBank/DDBJ whole genome shotgun (WGS) entry which is preliminary data.</text>
</comment>
<keyword evidence="8" id="KW-1185">Reference proteome</keyword>
<accession>A0A2B7YQZ4</accession>
<name>A0A2B7YQZ4_POLH7</name>
<evidence type="ECO:0000313" key="8">
    <source>
        <dbReference type="Proteomes" id="UP000224634"/>
    </source>
</evidence>
<proteinExistence type="inferred from homology"/>
<evidence type="ECO:0000256" key="1">
    <source>
        <dbReference type="ARBA" id="ARBA00004123"/>
    </source>
</evidence>
<evidence type="ECO:0000256" key="5">
    <source>
        <dbReference type="ARBA" id="ARBA00023242"/>
    </source>
</evidence>
<feature type="region of interest" description="Disordered" evidence="6">
    <location>
        <begin position="450"/>
        <end position="478"/>
    </location>
</feature>
<evidence type="ECO:0000256" key="4">
    <source>
        <dbReference type="ARBA" id="ARBA00023163"/>
    </source>
</evidence>
<feature type="compositionally biased region" description="Polar residues" evidence="6">
    <location>
        <begin position="830"/>
        <end position="846"/>
    </location>
</feature>
<dbReference type="GO" id="GO:0000228">
    <property type="term" value="C:nuclear chromosome"/>
    <property type="evidence" value="ECO:0007669"/>
    <property type="project" value="InterPro"/>
</dbReference>
<dbReference type="Proteomes" id="UP000224634">
    <property type="component" value="Unassembled WGS sequence"/>
</dbReference>
<comment type="subcellular location">
    <subcellularLocation>
        <location evidence="1">Nucleus</location>
    </subcellularLocation>
</comment>
<feature type="compositionally biased region" description="Polar residues" evidence="6">
    <location>
        <begin position="664"/>
        <end position="677"/>
    </location>
</feature>
<gene>
    <name evidence="7" type="ORF">AJ80_02174</name>
</gene>
<evidence type="ECO:0000313" key="7">
    <source>
        <dbReference type="EMBL" id="PGH23745.1"/>
    </source>
</evidence>
<dbReference type="PANTHER" id="PTHR10019">
    <property type="entry name" value="SNF5"/>
    <property type="match status" value="1"/>
</dbReference>
<feature type="compositionally biased region" description="Low complexity" evidence="6">
    <location>
        <begin position="109"/>
        <end position="119"/>
    </location>
</feature>
<protein>
    <submittedName>
        <fullName evidence="7">Uncharacterized protein</fullName>
    </submittedName>
</protein>
<feature type="compositionally biased region" description="Basic and acidic residues" evidence="6">
    <location>
        <begin position="582"/>
        <end position="601"/>
    </location>
</feature>